<evidence type="ECO:0000256" key="7">
    <source>
        <dbReference type="PROSITE-ProRule" id="PRU00042"/>
    </source>
</evidence>
<keyword evidence="4 7" id="KW-0863">Zinc-finger</keyword>
<feature type="region of interest" description="Disordered" evidence="8">
    <location>
        <begin position="531"/>
        <end position="559"/>
    </location>
</feature>
<dbReference type="KEGG" id="amex:103023603"/>
<evidence type="ECO:0000256" key="2">
    <source>
        <dbReference type="ARBA" id="ARBA00022723"/>
    </source>
</evidence>
<accession>A0A8B9JU11</accession>
<keyword evidence="2" id="KW-0479">Metal-binding</keyword>
<evidence type="ECO:0000256" key="4">
    <source>
        <dbReference type="ARBA" id="ARBA00022771"/>
    </source>
</evidence>
<feature type="region of interest" description="Disordered" evidence="8">
    <location>
        <begin position="586"/>
        <end position="605"/>
    </location>
</feature>
<dbReference type="Ensembl" id="ENSAMXT00005028988.1">
    <property type="protein sequence ID" value="ENSAMXP00005026327.1"/>
    <property type="gene ID" value="ENSAMXG00005013281.1"/>
</dbReference>
<organism evidence="10 11">
    <name type="scientific">Astyanax mexicanus</name>
    <name type="common">Blind cave fish</name>
    <name type="synonym">Astyanax fasciatus mexicanus</name>
    <dbReference type="NCBI Taxonomy" id="7994"/>
    <lineage>
        <taxon>Eukaryota</taxon>
        <taxon>Metazoa</taxon>
        <taxon>Chordata</taxon>
        <taxon>Craniata</taxon>
        <taxon>Vertebrata</taxon>
        <taxon>Euteleostomi</taxon>
        <taxon>Actinopterygii</taxon>
        <taxon>Neopterygii</taxon>
        <taxon>Teleostei</taxon>
        <taxon>Ostariophysi</taxon>
        <taxon>Characiformes</taxon>
        <taxon>Characoidei</taxon>
        <taxon>Acestrorhamphidae</taxon>
        <taxon>Acestrorhamphinae</taxon>
        <taxon>Astyanax</taxon>
    </lineage>
</organism>
<reference evidence="10" key="1">
    <citation type="submission" date="2025-08" db="UniProtKB">
        <authorList>
            <consortium name="Ensembl"/>
        </authorList>
    </citation>
    <scope>IDENTIFICATION</scope>
</reference>
<evidence type="ECO:0000256" key="5">
    <source>
        <dbReference type="ARBA" id="ARBA00022833"/>
    </source>
</evidence>
<evidence type="ECO:0000256" key="3">
    <source>
        <dbReference type="ARBA" id="ARBA00022737"/>
    </source>
</evidence>
<dbReference type="AlphaFoldDB" id="A0A8B9JU11"/>
<dbReference type="GO" id="GO:0008270">
    <property type="term" value="F:zinc ion binding"/>
    <property type="evidence" value="ECO:0007669"/>
    <property type="project" value="UniProtKB-KW"/>
</dbReference>
<protein>
    <recommendedName>
        <fullName evidence="9">C2H2-type domain-containing protein</fullName>
    </recommendedName>
</protein>
<feature type="domain" description="C2H2-type" evidence="9">
    <location>
        <begin position="332"/>
        <end position="360"/>
    </location>
</feature>
<keyword evidence="3" id="KW-0677">Repeat</keyword>
<name>A0A8B9JU11_ASTMX</name>
<proteinExistence type="predicted"/>
<sequence length="635" mass="69953">MLSSNKMDLPGDGGQLLSDCQVTDVETLVQEEFHKQIFGENAALGLTQTSVSNTDLWDSLWKPIDQSSQPAANPVLFPVANPVVASVDDAFIHPEVNPIGKPIEIPDVDPVVNPMVNPVFCLACDTMFISRQFLENHICPFVNFICSCGISFTKYPEMWSHSTSHNHKATYVINHKSAIQSRITSVKEQEWKLKVLEQTAKKVGIAQNVAPVNPAQPPPARYIAGKTINLWKKFRPVVKVRTNERFGNNKNYRCAVCRLETCTRDVLIQHVNAVHNSACIYGCSRCGMLLIGRVPPKVLHRCGPVHITPRERYTFGQLLRDPLSSESLYMPYACQFCSLRFGHQVHLSNHLRFNHSNVTKAPQPPKITALPSIKKGVQRPTIARPAIARPAIARPAIARPAIARPNVARPAIARPAIARPNVARPSIARPAIARPNVARPAIARPAVSRPTVARPAIARPTVAQPAIAQPAVVQPAVAHQVPSGTSQASTKMRCAVCKRMIDSFEMLEQHWCEWTLTLMNPKTIERMGSITDQPQSMDSSLSSETSSSDASVHSTDTNNVKTYGHTKLLTIKTEPVEVNVTMTQTDVSHKTVKPEPELIDHDNGAGKSPAEIKGLFYQKCSASNTNNLKYLFSNI</sequence>
<dbReference type="InterPro" id="IPR013087">
    <property type="entry name" value="Znf_C2H2_type"/>
</dbReference>
<dbReference type="SMART" id="SM00355">
    <property type="entry name" value="ZnF_C2H2"/>
    <property type="match status" value="3"/>
</dbReference>
<evidence type="ECO:0000256" key="1">
    <source>
        <dbReference type="ARBA" id="ARBA00004123"/>
    </source>
</evidence>
<feature type="compositionally biased region" description="Low complexity" evidence="8">
    <location>
        <begin position="536"/>
        <end position="557"/>
    </location>
</feature>
<dbReference type="InterPro" id="IPR050888">
    <property type="entry name" value="ZnF_C2H2-type_TF"/>
</dbReference>
<dbReference type="PANTHER" id="PTHR24406">
    <property type="entry name" value="TRANSCRIPTIONAL REPRESSOR CTCFL-RELATED"/>
    <property type="match status" value="1"/>
</dbReference>
<evidence type="ECO:0000256" key="6">
    <source>
        <dbReference type="ARBA" id="ARBA00023242"/>
    </source>
</evidence>
<keyword evidence="5" id="KW-0862">Zinc</keyword>
<feature type="compositionally biased region" description="Basic and acidic residues" evidence="8">
    <location>
        <begin position="587"/>
        <end position="604"/>
    </location>
</feature>
<dbReference type="Proteomes" id="UP000694621">
    <property type="component" value="Unplaced"/>
</dbReference>
<dbReference type="PROSITE" id="PS50157">
    <property type="entry name" value="ZINC_FINGER_C2H2_2"/>
    <property type="match status" value="1"/>
</dbReference>
<dbReference type="GO" id="GO:0005634">
    <property type="term" value="C:nucleus"/>
    <property type="evidence" value="ECO:0007669"/>
    <property type="project" value="UniProtKB-SubCell"/>
</dbReference>
<dbReference type="PROSITE" id="PS00028">
    <property type="entry name" value="ZINC_FINGER_C2H2_1"/>
    <property type="match status" value="1"/>
</dbReference>
<evidence type="ECO:0000256" key="8">
    <source>
        <dbReference type="SAM" id="MobiDB-lite"/>
    </source>
</evidence>
<evidence type="ECO:0000313" key="11">
    <source>
        <dbReference type="Proteomes" id="UP000694621"/>
    </source>
</evidence>
<dbReference type="GeneID" id="103023603"/>
<evidence type="ECO:0000259" key="9">
    <source>
        <dbReference type="PROSITE" id="PS50157"/>
    </source>
</evidence>
<comment type="subcellular location">
    <subcellularLocation>
        <location evidence="1">Nucleus</location>
    </subcellularLocation>
</comment>
<evidence type="ECO:0000313" key="10">
    <source>
        <dbReference type="Ensembl" id="ENSAMXP00005026327.1"/>
    </source>
</evidence>
<keyword evidence="6" id="KW-0539">Nucleus</keyword>